<gene>
    <name evidence="6" type="ORF">GCM10007047_28340</name>
</gene>
<feature type="transmembrane region" description="Helical" evidence="5">
    <location>
        <begin position="118"/>
        <end position="138"/>
    </location>
</feature>
<name>A0A8J3GDV9_9BACT</name>
<dbReference type="RefSeq" id="WP_189516395.1">
    <property type="nucleotide sequence ID" value="NZ_BMXG01000021.1"/>
</dbReference>
<dbReference type="InterPro" id="IPR002657">
    <property type="entry name" value="BilAc:Na_symport/Acr3"/>
</dbReference>
<dbReference type="Gene3D" id="1.20.1530.20">
    <property type="match status" value="1"/>
</dbReference>
<evidence type="ECO:0000313" key="7">
    <source>
        <dbReference type="Proteomes" id="UP000642829"/>
    </source>
</evidence>
<evidence type="ECO:0000256" key="5">
    <source>
        <dbReference type="SAM" id="Phobius"/>
    </source>
</evidence>
<evidence type="ECO:0000256" key="3">
    <source>
        <dbReference type="ARBA" id="ARBA00022989"/>
    </source>
</evidence>
<feature type="transmembrane region" description="Helical" evidence="5">
    <location>
        <begin position="27"/>
        <end position="48"/>
    </location>
</feature>
<keyword evidence="2 5" id="KW-0812">Transmembrane</keyword>
<feature type="transmembrane region" description="Helical" evidence="5">
    <location>
        <begin position="150"/>
        <end position="171"/>
    </location>
</feature>
<dbReference type="Proteomes" id="UP000642829">
    <property type="component" value="Unassembled WGS sequence"/>
</dbReference>
<sequence>MLQYLFLPLAIAASALALWEPDLFIWAKGYIAWLLGLVMFGMGVTLTPVDFKRVWDHKRLIGIGVVAQFTVMPLLAWLISKAFKLPDEALVGMVLVGACPGGTASNVVTYLARGNVALSVSLTTCSTLLAPLLTPLLVELLASAAIEVPATSMFINILKVVLAPIILGLIVRHFLGGRSKPILKIFPWVAMLSIVFIIAIVMGLNQKNVLNFPAAIIGAVILHNLLGLAMGYGAGWLAGAQEDERRTLAIEVGMQNSGLAVQLGQQFFTGLAALPGALFSLWHNLSGVALASWWNRREAKG</sequence>
<evidence type="ECO:0000256" key="4">
    <source>
        <dbReference type="ARBA" id="ARBA00023136"/>
    </source>
</evidence>
<dbReference type="AlphaFoldDB" id="A0A8J3GDV9"/>
<organism evidence="6 7">
    <name type="scientific">Cerasicoccus arenae</name>
    <dbReference type="NCBI Taxonomy" id="424488"/>
    <lineage>
        <taxon>Bacteria</taxon>
        <taxon>Pseudomonadati</taxon>
        <taxon>Verrucomicrobiota</taxon>
        <taxon>Opitutia</taxon>
        <taxon>Puniceicoccales</taxon>
        <taxon>Cerasicoccaceae</taxon>
        <taxon>Cerasicoccus</taxon>
    </lineage>
</organism>
<feature type="transmembrane region" description="Helical" evidence="5">
    <location>
        <begin position="183"/>
        <end position="204"/>
    </location>
</feature>
<dbReference type="Pfam" id="PF01758">
    <property type="entry name" value="SBF"/>
    <property type="match status" value="1"/>
</dbReference>
<reference evidence="6" key="2">
    <citation type="submission" date="2020-09" db="EMBL/GenBank/DDBJ databases">
        <authorList>
            <person name="Sun Q."/>
            <person name="Kim S."/>
        </authorList>
    </citation>
    <scope>NUCLEOTIDE SEQUENCE</scope>
    <source>
        <strain evidence="6">KCTC 12870</strain>
    </source>
</reference>
<dbReference type="EMBL" id="BMXG01000021">
    <property type="protein sequence ID" value="GHC09444.1"/>
    <property type="molecule type" value="Genomic_DNA"/>
</dbReference>
<evidence type="ECO:0000256" key="1">
    <source>
        <dbReference type="ARBA" id="ARBA00004141"/>
    </source>
</evidence>
<comment type="subcellular location">
    <subcellularLocation>
        <location evidence="1">Membrane</location>
        <topology evidence="1">Multi-pass membrane protein</topology>
    </subcellularLocation>
</comment>
<accession>A0A8J3GDV9</accession>
<keyword evidence="4 5" id="KW-0472">Membrane</keyword>
<keyword evidence="7" id="KW-1185">Reference proteome</keyword>
<evidence type="ECO:0000256" key="2">
    <source>
        <dbReference type="ARBA" id="ARBA00022692"/>
    </source>
</evidence>
<protein>
    <submittedName>
        <fullName evidence="6">Transporter</fullName>
    </submittedName>
</protein>
<reference evidence="6" key="1">
    <citation type="journal article" date="2014" name="Int. J. Syst. Evol. Microbiol.">
        <title>Complete genome sequence of Corynebacterium casei LMG S-19264T (=DSM 44701T), isolated from a smear-ripened cheese.</title>
        <authorList>
            <consortium name="US DOE Joint Genome Institute (JGI-PGF)"/>
            <person name="Walter F."/>
            <person name="Albersmeier A."/>
            <person name="Kalinowski J."/>
            <person name="Ruckert C."/>
        </authorList>
    </citation>
    <scope>NUCLEOTIDE SEQUENCE</scope>
    <source>
        <strain evidence="6">KCTC 12870</strain>
    </source>
</reference>
<dbReference type="PANTHER" id="PTHR10361:SF28">
    <property type="entry name" value="P3 PROTEIN-RELATED"/>
    <property type="match status" value="1"/>
</dbReference>
<keyword evidence="3 5" id="KW-1133">Transmembrane helix</keyword>
<dbReference type="PANTHER" id="PTHR10361">
    <property type="entry name" value="SODIUM-BILE ACID COTRANSPORTER"/>
    <property type="match status" value="1"/>
</dbReference>
<dbReference type="GO" id="GO:0016020">
    <property type="term" value="C:membrane"/>
    <property type="evidence" value="ECO:0007669"/>
    <property type="project" value="UniProtKB-SubCell"/>
</dbReference>
<dbReference type="InterPro" id="IPR038770">
    <property type="entry name" value="Na+/solute_symporter_sf"/>
</dbReference>
<feature type="transmembrane region" description="Helical" evidence="5">
    <location>
        <begin position="60"/>
        <end position="79"/>
    </location>
</feature>
<comment type="caution">
    <text evidence="6">The sequence shown here is derived from an EMBL/GenBank/DDBJ whole genome shotgun (WGS) entry which is preliminary data.</text>
</comment>
<feature type="transmembrane region" description="Helical" evidence="5">
    <location>
        <begin position="216"/>
        <end position="238"/>
    </location>
</feature>
<dbReference type="InterPro" id="IPR004710">
    <property type="entry name" value="Bilac:Na_transpt"/>
</dbReference>
<proteinExistence type="predicted"/>
<feature type="transmembrane region" description="Helical" evidence="5">
    <location>
        <begin position="91"/>
        <end position="111"/>
    </location>
</feature>
<evidence type="ECO:0000313" key="6">
    <source>
        <dbReference type="EMBL" id="GHC09444.1"/>
    </source>
</evidence>